<dbReference type="NCBIfam" id="TIGR00331">
    <property type="entry name" value="hrcA"/>
    <property type="match status" value="1"/>
</dbReference>
<dbReference type="Gene3D" id="1.10.10.10">
    <property type="entry name" value="Winged helix-like DNA-binding domain superfamily/Winged helix DNA-binding domain"/>
    <property type="match status" value="1"/>
</dbReference>
<dbReference type="InterPro" id="IPR002571">
    <property type="entry name" value="HrcA"/>
</dbReference>
<dbReference type="GO" id="GO:0003700">
    <property type="term" value="F:DNA-binding transcription factor activity"/>
    <property type="evidence" value="ECO:0007669"/>
    <property type="project" value="InterPro"/>
</dbReference>
<reference evidence="9 10" key="1">
    <citation type="submission" date="2018-04" db="EMBL/GenBank/DDBJ databases">
        <title>Genome of Nocardioides gansuensis WSJ-1.</title>
        <authorList>
            <person name="Wu S."/>
            <person name="Wang G."/>
        </authorList>
    </citation>
    <scope>NUCLEOTIDE SEQUENCE [LARGE SCALE GENOMIC DNA]</scope>
    <source>
        <strain evidence="9 10">WSJ-1</strain>
    </source>
</reference>
<keyword evidence="10" id="KW-1185">Reference proteome</keyword>
<dbReference type="Proteomes" id="UP000246018">
    <property type="component" value="Unassembled WGS sequence"/>
</dbReference>
<dbReference type="InterPro" id="IPR029016">
    <property type="entry name" value="GAF-like_dom_sf"/>
</dbReference>
<evidence type="ECO:0000256" key="2">
    <source>
        <dbReference type="ARBA" id="ARBA00023015"/>
    </source>
</evidence>
<comment type="caution">
    <text evidence="9">The sequence shown here is derived from an EMBL/GenBank/DDBJ whole genome shotgun (WGS) entry which is preliminary data.</text>
</comment>
<feature type="domain" description="Heat-inducible transcription repressor HrcA C-terminal" evidence="7">
    <location>
        <begin position="104"/>
        <end position="323"/>
    </location>
</feature>
<accession>A0A2T8FCV4</accession>
<proteinExistence type="inferred from homology"/>
<evidence type="ECO:0000256" key="1">
    <source>
        <dbReference type="ARBA" id="ARBA00022491"/>
    </source>
</evidence>
<dbReference type="EMBL" id="QDGZ01000003">
    <property type="protein sequence ID" value="PVG83541.1"/>
    <property type="molecule type" value="Genomic_DNA"/>
</dbReference>
<dbReference type="InterPro" id="IPR021153">
    <property type="entry name" value="HrcA_C"/>
</dbReference>
<evidence type="ECO:0000259" key="8">
    <source>
        <dbReference type="Pfam" id="PF08220"/>
    </source>
</evidence>
<dbReference type="FunFam" id="1.10.10.10:FF:000049">
    <property type="entry name" value="Heat-inducible transcription repressor HrcA"/>
    <property type="match status" value="1"/>
</dbReference>
<dbReference type="SUPFAM" id="SSF55781">
    <property type="entry name" value="GAF domain-like"/>
    <property type="match status" value="1"/>
</dbReference>
<evidence type="ECO:0000256" key="4">
    <source>
        <dbReference type="ARBA" id="ARBA00023163"/>
    </source>
</evidence>
<keyword evidence="3 6" id="KW-0346">Stress response</keyword>
<comment type="similarity">
    <text evidence="6">Belongs to the HrcA family.</text>
</comment>
<feature type="domain" description="HTH deoR-type" evidence="8">
    <location>
        <begin position="21"/>
        <end position="63"/>
    </location>
</feature>
<dbReference type="InterPro" id="IPR036388">
    <property type="entry name" value="WH-like_DNA-bd_sf"/>
</dbReference>
<dbReference type="OrthoDB" id="9783139at2"/>
<evidence type="ECO:0000256" key="3">
    <source>
        <dbReference type="ARBA" id="ARBA00023016"/>
    </source>
</evidence>
<name>A0A2T8FCV4_9ACTN</name>
<evidence type="ECO:0000256" key="5">
    <source>
        <dbReference type="ARBA" id="ARBA00055319"/>
    </source>
</evidence>
<dbReference type="GO" id="GO:0045892">
    <property type="term" value="P:negative regulation of DNA-templated transcription"/>
    <property type="evidence" value="ECO:0007669"/>
    <property type="project" value="UniProtKB-UniRule"/>
</dbReference>
<dbReference type="PANTHER" id="PTHR34824:SF1">
    <property type="entry name" value="HEAT-INDUCIBLE TRANSCRIPTION REPRESSOR HRCA"/>
    <property type="match status" value="1"/>
</dbReference>
<dbReference type="Gene3D" id="3.30.390.60">
    <property type="entry name" value="Heat-inducible transcription repressor hrca homolog, domain 3"/>
    <property type="match status" value="1"/>
</dbReference>
<dbReference type="InterPro" id="IPR036390">
    <property type="entry name" value="WH_DNA-bd_sf"/>
</dbReference>
<keyword evidence="1 6" id="KW-0678">Repressor</keyword>
<dbReference type="Pfam" id="PF08220">
    <property type="entry name" value="HTH_DeoR"/>
    <property type="match status" value="1"/>
</dbReference>
<gene>
    <name evidence="6" type="primary">hrcA</name>
    <name evidence="9" type="ORF">DDE18_09165</name>
</gene>
<dbReference type="PANTHER" id="PTHR34824">
    <property type="entry name" value="HEAT-INDUCIBLE TRANSCRIPTION REPRESSOR HRCA"/>
    <property type="match status" value="1"/>
</dbReference>
<evidence type="ECO:0000256" key="6">
    <source>
        <dbReference type="HAMAP-Rule" id="MF_00081"/>
    </source>
</evidence>
<dbReference type="GO" id="GO:0003677">
    <property type="term" value="F:DNA binding"/>
    <property type="evidence" value="ECO:0007669"/>
    <property type="project" value="InterPro"/>
</dbReference>
<evidence type="ECO:0000313" key="9">
    <source>
        <dbReference type="EMBL" id="PVG83541.1"/>
    </source>
</evidence>
<keyword evidence="2 6" id="KW-0805">Transcription regulation</keyword>
<dbReference type="Gene3D" id="3.30.450.40">
    <property type="match status" value="1"/>
</dbReference>
<evidence type="ECO:0000313" key="10">
    <source>
        <dbReference type="Proteomes" id="UP000246018"/>
    </source>
</evidence>
<dbReference type="InterPro" id="IPR001034">
    <property type="entry name" value="DeoR_HTH"/>
</dbReference>
<dbReference type="RefSeq" id="WP_116572019.1">
    <property type="nucleotide sequence ID" value="NZ_QDGZ01000003.1"/>
</dbReference>
<dbReference type="PIRSF" id="PIRSF005485">
    <property type="entry name" value="HrcA"/>
    <property type="match status" value="1"/>
</dbReference>
<dbReference type="InterPro" id="IPR023120">
    <property type="entry name" value="WHTH_transcript_rep_HrcA_IDD"/>
</dbReference>
<sequence length="341" mass="36438">MGGQSRRLAVLRAIVEDYVATEEPVGSKALVERHQLGVSPATVRNDMAALEDEGYIHQPHTSAGRVPTDKGYRLFVDKLSTLKPMSAAERRAIATLLDGAVDLDDVVQRSVRLLSQLTHQVAIVQYPTLSRSTVRHIELVPITPTRLMVILILSTGRVEQRLVELGHEAGEDELAALRVRINQAASGVRIADAATALSTLRDDVPHEVAGLTDEVVAVVTEAMSDHRSDERVAVGGAANLARYGDSFDSAVRPLLEALEEHVVLLRLLGEATTGGGVTVRIGHEGPYSELASTSVVATGYGPSHEAVAALGVVGPTRMDYPGSMAAVRAVARYVSRILDES</sequence>
<organism evidence="9 10">
    <name type="scientific">Nocardioides gansuensis</name>
    <dbReference type="NCBI Taxonomy" id="2138300"/>
    <lineage>
        <taxon>Bacteria</taxon>
        <taxon>Bacillati</taxon>
        <taxon>Actinomycetota</taxon>
        <taxon>Actinomycetes</taxon>
        <taxon>Propionibacteriales</taxon>
        <taxon>Nocardioidaceae</taxon>
        <taxon>Nocardioides</taxon>
    </lineage>
</organism>
<evidence type="ECO:0000259" key="7">
    <source>
        <dbReference type="Pfam" id="PF01628"/>
    </source>
</evidence>
<protein>
    <recommendedName>
        <fullName evidence="6">Heat-inducible transcription repressor HrcA</fullName>
    </recommendedName>
</protein>
<keyword evidence="4 6" id="KW-0804">Transcription</keyword>
<dbReference type="Pfam" id="PF01628">
    <property type="entry name" value="HrcA"/>
    <property type="match status" value="1"/>
</dbReference>
<dbReference type="HAMAP" id="MF_00081">
    <property type="entry name" value="HrcA"/>
    <property type="match status" value="1"/>
</dbReference>
<comment type="function">
    <text evidence="5 6">Negative regulator of class I heat shock genes (grpE-dnaK-dnaJ and groELS operons). Prevents heat-shock induction of these operons.</text>
</comment>
<dbReference type="SUPFAM" id="SSF46785">
    <property type="entry name" value="Winged helix' DNA-binding domain"/>
    <property type="match status" value="1"/>
</dbReference>
<dbReference type="AlphaFoldDB" id="A0A2T8FCV4"/>